<dbReference type="InterPro" id="IPR019786">
    <property type="entry name" value="Zinc_finger_PHD-type_CS"/>
</dbReference>
<keyword evidence="5 9" id="KW-0862">Zinc</keyword>
<evidence type="ECO:0000313" key="13">
    <source>
        <dbReference type="EMBL" id="EDP43410.1"/>
    </source>
</evidence>
<dbReference type="InterPro" id="IPR028651">
    <property type="entry name" value="ING_fam"/>
</dbReference>
<feature type="binding site" evidence="9">
    <location>
        <position position="163"/>
    </location>
    <ligand>
        <name>Zn(2+)</name>
        <dbReference type="ChEBI" id="CHEBI:29105"/>
        <label>1</label>
    </ligand>
</feature>
<feature type="compositionally biased region" description="Basic and acidic residues" evidence="11">
    <location>
        <begin position="110"/>
        <end position="125"/>
    </location>
</feature>
<feature type="binding site" evidence="9">
    <location>
        <position position="176"/>
    </location>
    <ligand>
        <name>Zn(2+)</name>
        <dbReference type="ChEBI" id="CHEBI:29105"/>
        <label>2</label>
    </ligand>
</feature>
<evidence type="ECO:0000256" key="6">
    <source>
        <dbReference type="ARBA" id="ARBA00022853"/>
    </source>
</evidence>
<feature type="binding site" evidence="9">
    <location>
        <position position="160"/>
    </location>
    <ligand>
        <name>Zn(2+)</name>
        <dbReference type="ChEBI" id="CHEBI:29105"/>
        <label>1</label>
    </ligand>
</feature>
<dbReference type="Gene3D" id="3.30.40.10">
    <property type="entry name" value="Zinc/RING finger domain, C3HC4 (zinc finger)"/>
    <property type="match status" value="1"/>
</dbReference>
<dbReference type="AlphaFoldDB" id="A8Q3J2"/>
<keyword evidence="6" id="KW-0156">Chromatin regulator</keyword>
<dbReference type="PROSITE" id="PS50016">
    <property type="entry name" value="ZF_PHD_2"/>
    <property type="match status" value="1"/>
</dbReference>
<dbReference type="PROSITE" id="PS01359">
    <property type="entry name" value="ZF_PHD_1"/>
    <property type="match status" value="1"/>
</dbReference>
<dbReference type="OMA" id="DENLYCF"/>
<feature type="site" description="Histone H3K4me3 binding" evidence="8">
    <location>
        <position position="158"/>
    </location>
</feature>
<comment type="caution">
    <text evidence="13">The sequence shown here is derived from an EMBL/GenBank/DDBJ whole genome shotgun (WGS) entry which is preliminary data.</text>
</comment>
<proteinExistence type="inferred from homology"/>
<dbReference type="OrthoDB" id="5411773at2759"/>
<dbReference type="KEGG" id="mgl:MGL_2420"/>
<evidence type="ECO:0000256" key="9">
    <source>
        <dbReference type="PIRSR" id="PIRSR628651-51"/>
    </source>
</evidence>
<evidence type="ECO:0000256" key="7">
    <source>
        <dbReference type="ARBA" id="ARBA00023242"/>
    </source>
</evidence>
<feature type="site" description="Histone H3K4me3 binding" evidence="8">
    <location>
        <position position="146"/>
    </location>
</feature>
<keyword evidence="7" id="KW-0539">Nucleus</keyword>
<evidence type="ECO:0000256" key="10">
    <source>
        <dbReference type="PROSITE-ProRule" id="PRU00146"/>
    </source>
</evidence>
<dbReference type="InterPro" id="IPR019787">
    <property type="entry name" value="Znf_PHD-finger"/>
</dbReference>
<dbReference type="GO" id="GO:0000785">
    <property type="term" value="C:chromatin"/>
    <property type="evidence" value="ECO:0007669"/>
    <property type="project" value="UniProtKB-ARBA"/>
</dbReference>
<dbReference type="InParanoid" id="A8Q3J2"/>
<evidence type="ECO:0000256" key="1">
    <source>
        <dbReference type="ARBA" id="ARBA00004123"/>
    </source>
</evidence>
<reference evidence="13 14" key="1">
    <citation type="journal article" date="2007" name="Proc. Natl. Acad. Sci. U.S.A.">
        <title>Dandruff-associated Malassezia genomes reveal convergent and divergent virulence traits shared with plant and human fungal pathogens.</title>
        <authorList>
            <person name="Xu J."/>
            <person name="Saunders C.W."/>
            <person name="Hu P."/>
            <person name="Grant R.A."/>
            <person name="Boekhout T."/>
            <person name="Kuramae E.E."/>
            <person name="Kronstad J.W."/>
            <person name="Deangelis Y.M."/>
            <person name="Reeder N.L."/>
            <person name="Johnstone K.R."/>
            <person name="Leland M."/>
            <person name="Fieno A.M."/>
            <person name="Begley W.M."/>
            <person name="Sun Y."/>
            <person name="Lacey M.P."/>
            <person name="Chaudhary T."/>
            <person name="Keough T."/>
            <person name="Chu L."/>
            <person name="Sears R."/>
            <person name="Yuan B."/>
            <person name="Dawson T.L.Jr."/>
        </authorList>
    </citation>
    <scope>NUCLEOTIDE SEQUENCE [LARGE SCALE GENOMIC DNA]</scope>
    <source>
        <strain evidence="14">ATCC MYA-4612 / CBS 7966</strain>
    </source>
</reference>
<feature type="binding site" evidence="9">
    <location>
        <position position="179"/>
    </location>
    <ligand>
        <name>Zn(2+)</name>
        <dbReference type="ChEBI" id="CHEBI:29105"/>
        <label>2</label>
    </ligand>
</feature>
<keyword evidence="3 9" id="KW-0479">Metal-binding</keyword>
<gene>
    <name evidence="13" type="ORF">MGL_2420</name>
</gene>
<keyword evidence="4 10" id="KW-0863">Zinc-finger</keyword>
<comment type="subcellular location">
    <subcellularLocation>
        <location evidence="1">Nucleus</location>
    </subcellularLocation>
</comment>
<feature type="compositionally biased region" description="Polar residues" evidence="11">
    <location>
        <begin position="78"/>
        <end position="94"/>
    </location>
</feature>
<dbReference type="Proteomes" id="UP000008837">
    <property type="component" value="Unassembled WGS sequence"/>
</dbReference>
<dbReference type="EMBL" id="AAYY01000008">
    <property type="protein sequence ID" value="EDP43410.1"/>
    <property type="molecule type" value="Genomic_DNA"/>
</dbReference>
<evidence type="ECO:0000256" key="3">
    <source>
        <dbReference type="ARBA" id="ARBA00022723"/>
    </source>
</evidence>
<dbReference type="SUPFAM" id="SSF57903">
    <property type="entry name" value="FYVE/PHD zinc finger"/>
    <property type="match status" value="1"/>
</dbReference>
<name>A8Q3J2_MALGO</name>
<feature type="compositionally biased region" description="Basic and acidic residues" evidence="11">
    <location>
        <begin position="60"/>
        <end position="70"/>
    </location>
</feature>
<dbReference type="VEuPathDB" id="FungiDB:MGL_2420"/>
<dbReference type="GO" id="GO:0006355">
    <property type="term" value="P:regulation of DNA-templated transcription"/>
    <property type="evidence" value="ECO:0007669"/>
    <property type="project" value="TreeGrafter"/>
</dbReference>
<dbReference type="PANTHER" id="PTHR10333">
    <property type="entry name" value="INHIBITOR OF GROWTH PROTEIN"/>
    <property type="match status" value="1"/>
</dbReference>
<dbReference type="SMART" id="SM00249">
    <property type="entry name" value="PHD"/>
    <property type="match status" value="1"/>
</dbReference>
<dbReference type="GO" id="GO:0008270">
    <property type="term" value="F:zinc ion binding"/>
    <property type="evidence" value="ECO:0007669"/>
    <property type="project" value="UniProtKB-KW"/>
</dbReference>
<organism evidence="13 14">
    <name type="scientific">Malassezia globosa (strain ATCC MYA-4612 / CBS 7966)</name>
    <name type="common">Dandruff-associated fungus</name>
    <dbReference type="NCBI Taxonomy" id="425265"/>
    <lineage>
        <taxon>Eukaryota</taxon>
        <taxon>Fungi</taxon>
        <taxon>Dikarya</taxon>
        <taxon>Basidiomycota</taxon>
        <taxon>Ustilaginomycotina</taxon>
        <taxon>Malasseziomycetes</taxon>
        <taxon>Malasseziales</taxon>
        <taxon>Malasseziaceae</taxon>
        <taxon>Malassezia</taxon>
    </lineage>
</organism>
<feature type="region of interest" description="Disordered" evidence="11">
    <location>
        <begin position="59"/>
        <end position="125"/>
    </location>
</feature>
<evidence type="ECO:0000259" key="12">
    <source>
        <dbReference type="PROSITE" id="PS50016"/>
    </source>
</evidence>
<sequence length="189" mass="20569">MYDCAHVAYDQVYAHHQRLTEDLKLVNEDLVASASASLPKPPTLVEPSQLAHALLNAGIGDHEGESNDGKLRRKRASHSSSGDTARSAPSTHAGRTTAAVRGSSSNADGSDVRGGKADAADRTVDVEEERDENLYCFCQRASFGEMIGCDSDDCKYEWFHIGCVGVSKPLPQMWVCSDCLAKNKKRRRT</sequence>
<comment type="similarity">
    <text evidence="2">Belongs to the ING family.</text>
</comment>
<evidence type="ECO:0000256" key="2">
    <source>
        <dbReference type="ARBA" id="ARBA00010210"/>
    </source>
</evidence>
<dbReference type="STRING" id="425265.A8Q3J2"/>
<dbReference type="InterPro" id="IPR013083">
    <property type="entry name" value="Znf_RING/FYVE/PHD"/>
</dbReference>
<evidence type="ECO:0000256" key="8">
    <source>
        <dbReference type="PIRSR" id="PIRSR628651-50"/>
    </source>
</evidence>
<dbReference type="InterPro" id="IPR001965">
    <property type="entry name" value="Znf_PHD"/>
</dbReference>
<feature type="domain" description="PHD-type" evidence="12">
    <location>
        <begin position="133"/>
        <end position="182"/>
    </location>
</feature>
<feature type="binding site" evidence="9">
    <location>
        <position position="149"/>
    </location>
    <ligand>
        <name>Zn(2+)</name>
        <dbReference type="ChEBI" id="CHEBI:29105"/>
        <label>2</label>
    </ligand>
</feature>
<dbReference type="RefSeq" id="XP_001730624.1">
    <property type="nucleotide sequence ID" value="XM_001730572.1"/>
</dbReference>
<evidence type="ECO:0000256" key="5">
    <source>
        <dbReference type="ARBA" id="ARBA00022833"/>
    </source>
</evidence>
<dbReference type="PANTHER" id="PTHR10333:SF42">
    <property type="entry name" value="INHIBITOR OF GROWTH PROTEIN 5"/>
    <property type="match status" value="1"/>
</dbReference>
<dbReference type="GO" id="GO:0005634">
    <property type="term" value="C:nucleus"/>
    <property type="evidence" value="ECO:0007669"/>
    <property type="project" value="UniProtKB-SubCell"/>
</dbReference>
<evidence type="ECO:0000313" key="14">
    <source>
        <dbReference type="Proteomes" id="UP000008837"/>
    </source>
</evidence>
<evidence type="ECO:0000256" key="11">
    <source>
        <dbReference type="SAM" id="MobiDB-lite"/>
    </source>
</evidence>
<feature type="site" description="Histone H3K4me3 binding" evidence="8">
    <location>
        <position position="135"/>
    </location>
</feature>
<dbReference type="GO" id="GO:0006325">
    <property type="term" value="P:chromatin organization"/>
    <property type="evidence" value="ECO:0007669"/>
    <property type="project" value="UniProtKB-KW"/>
</dbReference>
<protein>
    <recommendedName>
        <fullName evidence="12">PHD-type domain-containing protein</fullName>
    </recommendedName>
</protein>
<dbReference type="GeneID" id="5854931"/>
<evidence type="ECO:0000256" key="4">
    <source>
        <dbReference type="ARBA" id="ARBA00022771"/>
    </source>
</evidence>
<feature type="binding site" evidence="9">
    <location>
        <position position="136"/>
    </location>
    <ligand>
        <name>Zn(2+)</name>
        <dbReference type="ChEBI" id="CHEBI:29105"/>
        <label>1</label>
    </ligand>
</feature>
<keyword evidence="14" id="KW-1185">Reference proteome</keyword>
<feature type="binding site" evidence="9">
    <location>
        <position position="138"/>
    </location>
    <ligand>
        <name>Zn(2+)</name>
        <dbReference type="ChEBI" id="CHEBI:29105"/>
        <label>1</label>
    </ligand>
</feature>
<dbReference type="InterPro" id="IPR011011">
    <property type="entry name" value="Znf_FYVE_PHD"/>
</dbReference>
<accession>A8Q3J2</accession>
<feature type="binding site" evidence="9">
    <location>
        <position position="154"/>
    </location>
    <ligand>
        <name>Zn(2+)</name>
        <dbReference type="ChEBI" id="CHEBI:29105"/>
        <label>2</label>
    </ligand>
</feature>
<feature type="site" description="Histone H3K4me3 binding" evidence="8">
    <location>
        <position position="150"/>
    </location>
</feature>